<dbReference type="AlphaFoldDB" id="B1KHP1"/>
<dbReference type="HOGENOM" id="CLU_642341_0_0_6"/>
<proteinExistence type="predicted"/>
<accession>B1KHP1</accession>
<evidence type="ECO:0000313" key="2">
    <source>
        <dbReference type="Proteomes" id="UP000002168"/>
    </source>
</evidence>
<dbReference type="KEGG" id="swd:Swoo_2649"/>
<evidence type="ECO:0000313" key="1">
    <source>
        <dbReference type="EMBL" id="ACA86926.1"/>
    </source>
</evidence>
<name>B1KHP1_SHEWM</name>
<keyword evidence="2" id="KW-1185">Reference proteome</keyword>
<dbReference type="RefSeq" id="WP_012325266.1">
    <property type="nucleotide sequence ID" value="NC_010506.1"/>
</dbReference>
<gene>
    <name evidence="1" type="ordered locus">Swoo_2649</name>
</gene>
<dbReference type="Proteomes" id="UP000002168">
    <property type="component" value="Chromosome"/>
</dbReference>
<evidence type="ECO:0008006" key="3">
    <source>
        <dbReference type="Google" id="ProtNLM"/>
    </source>
</evidence>
<sequence length="427" mass="49374">MKEENIPNWWKQAIAIEYLPCRDYLKGDRLSQFDFSLVTKEQLEEAINKYKIVSYGTVIHNVDPRTFQQKRMLGLLGGVTKPIVEGDSAAIIPNGIVSKIHFPNLVNPIDVCDPLETFNSHIQVLDEGILYQWEIARFEGVKDRHYGRWVSDYVDLSAFDEDHDEFQELCFLKQQTKNNPEEYVERARCYIEKIQSLRLGVFKQLLEIHNEFKMSDRTSKKKVVDYPPPLLSHFETMKIEDGEISTKASMAPIFYRSALKHRLQAKKLQSPNEKYSIHILDEIHQERAEAIIMAAACLEAVVNEVGDTKHKEIWSGVEKLSLNEKYKTVFYLSGKPDDFDISKSPFQFLNKLISVRNEMIHFKPGYKRVKVLNGKSTSRLDTLLDIELIDKLPMILCDSINALYKVADSPLPEWLSDKPGWKLSEDT</sequence>
<reference evidence="1 2" key="1">
    <citation type="submission" date="2008-02" db="EMBL/GenBank/DDBJ databases">
        <title>Complete sequence of Shewanella woodyi ATCC 51908.</title>
        <authorList>
            <consortium name="US DOE Joint Genome Institute"/>
            <person name="Copeland A."/>
            <person name="Lucas S."/>
            <person name="Lapidus A."/>
            <person name="Glavina del Rio T."/>
            <person name="Dalin E."/>
            <person name="Tice H."/>
            <person name="Bruce D."/>
            <person name="Goodwin L."/>
            <person name="Pitluck S."/>
            <person name="Sims D."/>
            <person name="Brettin T."/>
            <person name="Detter J.C."/>
            <person name="Han C."/>
            <person name="Kuske C.R."/>
            <person name="Schmutz J."/>
            <person name="Larimer F."/>
            <person name="Land M."/>
            <person name="Hauser L."/>
            <person name="Kyrpides N."/>
            <person name="Lykidis A."/>
            <person name="Zhao J.-S."/>
            <person name="Richardson P."/>
        </authorList>
    </citation>
    <scope>NUCLEOTIDE SEQUENCE [LARGE SCALE GENOMIC DNA]</scope>
    <source>
        <strain evidence="2">ATCC 51908 / MS32</strain>
    </source>
</reference>
<dbReference type="EMBL" id="CP000961">
    <property type="protein sequence ID" value="ACA86926.1"/>
    <property type="molecule type" value="Genomic_DNA"/>
</dbReference>
<dbReference type="STRING" id="392500.Swoo_2649"/>
<organism evidence="1 2">
    <name type="scientific">Shewanella woodyi (strain ATCC 51908 / MS32)</name>
    <dbReference type="NCBI Taxonomy" id="392500"/>
    <lineage>
        <taxon>Bacteria</taxon>
        <taxon>Pseudomonadati</taxon>
        <taxon>Pseudomonadota</taxon>
        <taxon>Gammaproteobacteria</taxon>
        <taxon>Alteromonadales</taxon>
        <taxon>Shewanellaceae</taxon>
        <taxon>Shewanella</taxon>
    </lineage>
</organism>
<protein>
    <recommendedName>
        <fullName evidence="3">Apea-like HEPN domain-containing protein</fullName>
    </recommendedName>
</protein>